<organism evidence="12 13">
    <name type="scientific">Catenuloplanes niger</name>
    <dbReference type="NCBI Taxonomy" id="587534"/>
    <lineage>
        <taxon>Bacteria</taxon>
        <taxon>Bacillati</taxon>
        <taxon>Actinomycetota</taxon>
        <taxon>Actinomycetes</taxon>
        <taxon>Micromonosporales</taxon>
        <taxon>Micromonosporaceae</taxon>
        <taxon>Catenuloplanes</taxon>
    </lineage>
</organism>
<dbReference type="PANTHER" id="PTHR48467">
    <property type="entry name" value="GLUTAMATE SYNTHASE 1 [NADH], CHLOROPLASTIC-LIKE"/>
    <property type="match status" value="1"/>
</dbReference>
<dbReference type="InterPro" id="IPR023753">
    <property type="entry name" value="FAD/NAD-binding_dom"/>
</dbReference>
<comment type="similarity">
    <text evidence="2">Belongs to the ferredoxin--NADP reductase type 1 family.</text>
</comment>
<feature type="binding site" evidence="9">
    <location>
        <position position="44"/>
    </location>
    <ligand>
        <name>FAD</name>
        <dbReference type="ChEBI" id="CHEBI:57692"/>
    </ligand>
</feature>
<feature type="domain" description="FAD/NAD(P)-binding" evidence="11">
    <location>
        <begin position="6"/>
        <end position="162"/>
    </location>
</feature>
<evidence type="ECO:0000313" key="13">
    <source>
        <dbReference type="Proteomes" id="UP001183629"/>
    </source>
</evidence>
<dbReference type="InterPro" id="IPR021163">
    <property type="entry name" value="Ferredox_Rdtase_adrenod"/>
</dbReference>
<evidence type="ECO:0000256" key="8">
    <source>
        <dbReference type="ARBA" id="ARBA00047776"/>
    </source>
</evidence>
<evidence type="ECO:0000256" key="6">
    <source>
        <dbReference type="ARBA" id="ARBA00022857"/>
    </source>
</evidence>
<evidence type="ECO:0000256" key="5">
    <source>
        <dbReference type="ARBA" id="ARBA00022827"/>
    </source>
</evidence>
<evidence type="ECO:0000313" key="12">
    <source>
        <dbReference type="EMBL" id="MDR7321893.1"/>
    </source>
</evidence>
<feature type="binding site" evidence="9">
    <location>
        <position position="79"/>
    </location>
    <ligand>
        <name>FAD</name>
        <dbReference type="ChEBI" id="CHEBI:57692"/>
    </ligand>
</feature>
<dbReference type="Gene3D" id="3.50.50.60">
    <property type="entry name" value="FAD/NAD(P)-binding domain"/>
    <property type="match status" value="1"/>
</dbReference>
<evidence type="ECO:0000256" key="1">
    <source>
        <dbReference type="ARBA" id="ARBA00001974"/>
    </source>
</evidence>
<evidence type="ECO:0000259" key="11">
    <source>
        <dbReference type="Pfam" id="PF07992"/>
    </source>
</evidence>
<dbReference type="EC" id="1.18.1.2" evidence="3"/>
<comment type="catalytic activity">
    <reaction evidence="8">
        <text>2 reduced [2Fe-2S]-[ferredoxin] + NADP(+) + H(+) = 2 oxidized [2Fe-2S]-[ferredoxin] + NADPH</text>
        <dbReference type="Rhea" id="RHEA:20125"/>
        <dbReference type="Rhea" id="RHEA-COMP:10000"/>
        <dbReference type="Rhea" id="RHEA-COMP:10001"/>
        <dbReference type="ChEBI" id="CHEBI:15378"/>
        <dbReference type="ChEBI" id="CHEBI:33737"/>
        <dbReference type="ChEBI" id="CHEBI:33738"/>
        <dbReference type="ChEBI" id="CHEBI:57783"/>
        <dbReference type="ChEBI" id="CHEBI:58349"/>
        <dbReference type="EC" id="1.18.1.2"/>
    </reaction>
</comment>
<comment type="cofactor">
    <cofactor evidence="1 9">
        <name>FAD</name>
        <dbReference type="ChEBI" id="CHEBI:57692"/>
    </cofactor>
</comment>
<feature type="binding site" evidence="10">
    <location>
        <position position="346"/>
    </location>
    <ligand>
        <name>NADP(+)</name>
        <dbReference type="ChEBI" id="CHEBI:58349"/>
    </ligand>
</feature>
<protein>
    <recommendedName>
        <fullName evidence="3">ferredoxin--NADP(+) reductase</fullName>
        <ecNumber evidence="3">1.18.1.2</ecNumber>
    </recommendedName>
</protein>
<comment type="caution">
    <text evidence="12">The sequence shown here is derived from an EMBL/GenBank/DDBJ whole genome shotgun (WGS) entry which is preliminary data.</text>
</comment>
<evidence type="ECO:0000256" key="10">
    <source>
        <dbReference type="PIRSR" id="PIRSR000362-2"/>
    </source>
</evidence>
<dbReference type="EMBL" id="JAVDYC010000001">
    <property type="protein sequence ID" value="MDR7321893.1"/>
    <property type="molecule type" value="Genomic_DNA"/>
</dbReference>
<proteinExistence type="inferred from homology"/>
<sequence length="432" mass="46043">MNDVRRIAIVGAGPAGIYAAEALCRTGAELSIDVLDALPAPFGLVRYGVAPDQKIKSVAAVLGRTLERPAVRFLGNVTVGVHLTVPELRRHYDAVLVTTGAPASRRLDVPGADLPGSRPAGDFVAWYNGHPDRPPAMDLGGPRVAVIGAGNVALDVVRMLVKSVPELVRTDVPDDVVPVLRARRVTDVHVVVRRGPEAVRFTPPELRHLGRLADVDLLVDPADVADPAGTGAGAAVRASAVDILREWSGRAPAGAPRRVWFRFHRRPAEILGRDRVEAVRLASTVRAGDEVTLPVDAVFHAVGFRGVPVPGLPFDAERAIVPNDEGRVAGEPGFYVAGWIGRGPSGVIGDTKVDAARIVRTMLADLPALPFAAEPDPGRVPALLGRRGVRFVTYPQWCRLDALEIARGRAQGRARAKIADRAEMLRACLAQT</sequence>
<feature type="binding site" evidence="9">
    <location>
        <position position="15"/>
    </location>
    <ligand>
        <name>FAD</name>
        <dbReference type="ChEBI" id="CHEBI:57692"/>
    </ligand>
</feature>
<dbReference type="PRINTS" id="PR00419">
    <property type="entry name" value="ADXRDTASE"/>
</dbReference>
<dbReference type="SUPFAM" id="SSF51971">
    <property type="entry name" value="Nucleotide-binding domain"/>
    <property type="match status" value="2"/>
</dbReference>
<dbReference type="PIRSF" id="PIRSF000362">
    <property type="entry name" value="FNR"/>
    <property type="match status" value="1"/>
</dbReference>
<dbReference type="Proteomes" id="UP001183629">
    <property type="component" value="Unassembled WGS sequence"/>
</dbReference>
<keyword evidence="5 9" id="KW-0274">FAD</keyword>
<dbReference type="Pfam" id="PF07992">
    <property type="entry name" value="Pyr_redox_2"/>
    <property type="match status" value="1"/>
</dbReference>
<keyword evidence="4" id="KW-0285">Flavoprotein</keyword>
<gene>
    <name evidence="12" type="ORF">J2S44_002143</name>
</gene>
<dbReference type="Gene3D" id="3.40.50.720">
    <property type="entry name" value="NAD(P)-binding Rossmann-like Domain"/>
    <property type="match status" value="1"/>
</dbReference>
<dbReference type="AlphaFoldDB" id="A0AAE3ZPH7"/>
<evidence type="ECO:0000256" key="7">
    <source>
        <dbReference type="ARBA" id="ARBA00023002"/>
    </source>
</evidence>
<evidence type="ECO:0000256" key="9">
    <source>
        <dbReference type="PIRSR" id="PIRSR000362-1"/>
    </source>
</evidence>
<feature type="binding site" evidence="10">
    <location>
        <position position="205"/>
    </location>
    <ligand>
        <name>NADP(+)</name>
        <dbReference type="ChEBI" id="CHEBI:58349"/>
    </ligand>
</feature>
<evidence type="ECO:0000256" key="4">
    <source>
        <dbReference type="ARBA" id="ARBA00022630"/>
    </source>
</evidence>
<accession>A0AAE3ZPH7</accession>
<keyword evidence="7 12" id="KW-0560">Oxidoreductase</keyword>
<feature type="binding site" evidence="9">
    <location>
        <begin position="346"/>
        <end position="348"/>
    </location>
    <ligand>
        <name>FAD</name>
        <dbReference type="ChEBI" id="CHEBI:57692"/>
    </ligand>
</feature>
<dbReference type="RefSeq" id="WP_310411402.1">
    <property type="nucleotide sequence ID" value="NZ_JAVDYC010000001.1"/>
</dbReference>
<reference evidence="12 13" key="1">
    <citation type="submission" date="2023-07" db="EMBL/GenBank/DDBJ databases">
        <title>Sequencing the genomes of 1000 actinobacteria strains.</title>
        <authorList>
            <person name="Klenk H.-P."/>
        </authorList>
    </citation>
    <scope>NUCLEOTIDE SEQUENCE [LARGE SCALE GENOMIC DNA]</scope>
    <source>
        <strain evidence="12 13">DSM 44711</strain>
    </source>
</reference>
<feature type="binding site" evidence="9">
    <location>
        <position position="339"/>
    </location>
    <ligand>
        <name>FAD</name>
        <dbReference type="ChEBI" id="CHEBI:57692"/>
    </ligand>
</feature>
<dbReference type="InterPro" id="IPR036188">
    <property type="entry name" value="FAD/NAD-bd_sf"/>
</dbReference>
<name>A0AAE3ZPH7_9ACTN</name>
<dbReference type="GO" id="GO:0004324">
    <property type="term" value="F:ferredoxin-NADP+ reductase activity"/>
    <property type="evidence" value="ECO:0007669"/>
    <property type="project" value="UniProtKB-EC"/>
</dbReference>
<dbReference type="InterPro" id="IPR055275">
    <property type="entry name" value="Ferredox_Rdtase"/>
</dbReference>
<evidence type="ECO:0000256" key="3">
    <source>
        <dbReference type="ARBA" id="ARBA00013223"/>
    </source>
</evidence>
<dbReference type="PANTHER" id="PTHR48467:SF1">
    <property type="entry name" value="GLUTAMATE SYNTHASE 1 [NADH], CHLOROPLASTIC-LIKE"/>
    <property type="match status" value="1"/>
</dbReference>
<feature type="binding site" evidence="10">
    <location>
        <begin position="193"/>
        <end position="194"/>
    </location>
    <ligand>
        <name>NADP(+)</name>
        <dbReference type="ChEBI" id="CHEBI:58349"/>
    </ligand>
</feature>
<keyword evidence="6 10" id="KW-0521">NADP</keyword>
<evidence type="ECO:0000256" key="2">
    <source>
        <dbReference type="ARBA" id="ARBA00008312"/>
    </source>
</evidence>
<keyword evidence="13" id="KW-1185">Reference proteome</keyword>